<dbReference type="PANTHER" id="PTHR31713">
    <property type="entry name" value="OS02G0177800 PROTEIN"/>
    <property type="match status" value="1"/>
</dbReference>
<feature type="region of interest" description="Disordered" evidence="1">
    <location>
        <begin position="1"/>
        <end position="22"/>
    </location>
</feature>
<feature type="domain" description="Calmodulin binding protein-like N-terminal" evidence="2">
    <location>
        <begin position="107"/>
        <end position="192"/>
    </location>
</feature>
<dbReference type="InterPro" id="IPR046831">
    <property type="entry name" value="Calmodulin_bind_N"/>
</dbReference>
<dbReference type="PANTHER" id="PTHR31713:SF43">
    <property type="entry name" value="CALMODULIN-BINDING PROTEIN 60 G"/>
    <property type="match status" value="1"/>
</dbReference>
<protein>
    <recommendedName>
        <fullName evidence="2">Calmodulin binding protein-like N-terminal domain-containing protein</fullName>
    </recommendedName>
</protein>
<proteinExistence type="predicted"/>
<dbReference type="EMBL" id="JAAGAX010000001">
    <property type="protein sequence ID" value="KAF2323997.1"/>
    <property type="molecule type" value="Genomic_DNA"/>
</dbReference>
<keyword evidence="4" id="KW-1185">Reference proteome</keyword>
<gene>
    <name evidence="3" type="ORF">GH714_006065</name>
</gene>
<sequence>MVPKRPFHGDSGDGTDSPAQDPKRLKNAIRDVLGLLSMQDMVTRIEPFLRLVVRDEVNGLFNESFNFNRPSAWHAVYPTVSDIHFVSLCCRPSFHQTETSGARGLLLQFVNRPPATIFTGSNIETEDGNPIRIELLDANSKTLVTSGPLSSMKIEILVLDGDFGLDDREDWSENEFNANVIREREGRRPLVLEEI</sequence>
<dbReference type="GO" id="GO:0043565">
    <property type="term" value="F:sequence-specific DNA binding"/>
    <property type="evidence" value="ECO:0007669"/>
    <property type="project" value="TreeGrafter"/>
</dbReference>
<dbReference type="Pfam" id="PF07887">
    <property type="entry name" value="Calmodulin_bind"/>
    <property type="match status" value="1"/>
</dbReference>
<dbReference type="GO" id="GO:0080142">
    <property type="term" value="P:regulation of salicylic acid biosynthetic process"/>
    <property type="evidence" value="ECO:0007669"/>
    <property type="project" value="TreeGrafter"/>
</dbReference>
<dbReference type="AlphaFoldDB" id="A0A6A6NFS7"/>
<organism evidence="3 4">
    <name type="scientific">Hevea brasiliensis</name>
    <name type="common">Para rubber tree</name>
    <name type="synonym">Siphonia brasiliensis</name>
    <dbReference type="NCBI Taxonomy" id="3981"/>
    <lineage>
        <taxon>Eukaryota</taxon>
        <taxon>Viridiplantae</taxon>
        <taxon>Streptophyta</taxon>
        <taxon>Embryophyta</taxon>
        <taxon>Tracheophyta</taxon>
        <taxon>Spermatophyta</taxon>
        <taxon>Magnoliopsida</taxon>
        <taxon>eudicotyledons</taxon>
        <taxon>Gunneridae</taxon>
        <taxon>Pentapetalae</taxon>
        <taxon>rosids</taxon>
        <taxon>fabids</taxon>
        <taxon>Malpighiales</taxon>
        <taxon>Euphorbiaceae</taxon>
        <taxon>Crotonoideae</taxon>
        <taxon>Micrandreae</taxon>
        <taxon>Hevea</taxon>
    </lineage>
</organism>
<name>A0A6A6NFS7_HEVBR</name>
<evidence type="ECO:0000313" key="3">
    <source>
        <dbReference type="EMBL" id="KAF2323997.1"/>
    </source>
</evidence>
<dbReference type="GO" id="GO:0005634">
    <property type="term" value="C:nucleus"/>
    <property type="evidence" value="ECO:0007669"/>
    <property type="project" value="TreeGrafter"/>
</dbReference>
<evidence type="ECO:0000313" key="4">
    <source>
        <dbReference type="Proteomes" id="UP000467840"/>
    </source>
</evidence>
<comment type="caution">
    <text evidence="3">The sequence shown here is derived from an EMBL/GenBank/DDBJ whole genome shotgun (WGS) entry which is preliminary data.</text>
</comment>
<dbReference type="GO" id="GO:0005516">
    <property type="term" value="F:calmodulin binding"/>
    <property type="evidence" value="ECO:0007669"/>
    <property type="project" value="InterPro"/>
</dbReference>
<dbReference type="InterPro" id="IPR012416">
    <property type="entry name" value="CBP60"/>
</dbReference>
<dbReference type="Proteomes" id="UP000467840">
    <property type="component" value="Chromosome 5"/>
</dbReference>
<accession>A0A6A6NFS7</accession>
<evidence type="ECO:0000259" key="2">
    <source>
        <dbReference type="Pfam" id="PF07887"/>
    </source>
</evidence>
<reference evidence="3 4" key="1">
    <citation type="journal article" date="2020" name="Mol. Plant">
        <title>The Chromosome-Based Rubber Tree Genome Provides New Insights into Spurge Genome Evolution and Rubber Biosynthesis.</title>
        <authorList>
            <person name="Liu J."/>
            <person name="Shi C."/>
            <person name="Shi C.C."/>
            <person name="Li W."/>
            <person name="Zhang Q.J."/>
            <person name="Zhang Y."/>
            <person name="Li K."/>
            <person name="Lu H.F."/>
            <person name="Shi C."/>
            <person name="Zhu S.T."/>
            <person name="Xiao Z.Y."/>
            <person name="Nan H."/>
            <person name="Yue Y."/>
            <person name="Zhu X.G."/>
            <person name="Wu Y."/>
            <person name="Hong X.N."/>
            <person name="Fan G.Y."/>
            <person name="Tong Y."/>
            <person name="Zhang D."/>
            <person name="Mao C.L."/>
            <person name="Liu Y.L."/>
            <person name="Hao S.J."/>
            <person name="Liu W.Q."/>
            <person name="Lv M.Q."/>
            <person name="Zhang H.B."/>
            <person name="Liu Y."/>
            <person name="Hu-Tang G.R."/>
            <person name="Wang J.P."/>
            <person name="Wang J.H."/>
            <person name="Sun Y.H."/>
            <person name="Ni S.B."/>
            <person name="Chen W.B."/>
            <person name="Zhang X.C."/>
            <person name="Jiao Y.N."/>
            <person name="Eichler E.E."/>
            <person name="Li G.H."/>
            <person name="Liu X."/>
            <person name="Gao L.Z."/>
        </authorList>
    </citation>
    <scope>NUCLEOTIDE SEQUENCE [LARGE SCALE GENOMIC DNA]</scope>
    <source>
        <strain evidence="4">cv. GT1</strain>
        <tissue evidence="3">Leaf</tissue>
    </source>
</reference>
<dbReference type="GO" id="GO:0003700">
    <property type="term" value="F:DNA-binding transcription factor activity"/>
    <property type="evidence" value="ECO:0007669"/>
    <property type="project" value="TreeGrafter"/>
</dbReference>
<evidence type="ECO:0000256" key="1">
    <source>
        <dbReference type="SAM" id="MobiDB-lite"/>
    </source>
</evidence>